<evidence type="ECO:0000313" key="3">
    <source>
        <dbReference type="Proteomes" id="UP001322277"/>
    </source>
</evidence>
<accession>A0AAX4I5F3</accession>
<keyword evidence="1" id="KW-1133">Transmembrane helix</keyword>
<keyword evidence="1" id="KW-0812">Transmembrane</keyword>
<proteinExistence type="predicted"/>
<keyword evidence="1" id="KW-0472">Membrane</keyword>
<keyword evidence="3" id="KW-1185">Reference proteome</keyword>
<dbReference type="EMBL" id="CP137306">
    <property type="protein sequence ID" value="WQF78225.1"/>
    <property type="molecule type" value="Genomic_DNA"/>
</dbReference>
<dbReference type="Proteomes" id="UP001322277">
    <property type="component" value="Chromosome 2"/>
</dbReference>
<organism evidence="2 3">
    <name type="scientific">Colletotrichum destructivum</name>
    <dbReference type="NCBI Taxonomy" id="34406"/>
    <lineage>
        <taxon>Eukaryota</taxon>
        <taxon>Fungi</taxon>
        <taxon>Dikarya</taxon>
        <taxon>Ascomycota</taxon>
        <taxon>Pezizomycotina</taxon>
        <taxon>Sordariomycetes</taxon>
        <taxon>Hypocreomycetidae</taxon>
        <taxon>Glomerellales</taxon>
        <taxon>Glomerellaceae</taxon>
        <taxon>Colletotrichum</taxon>
        <taxon>Colletotrichum destructivum species complex</taxon>
    </lineage>
</organism>
<protein>
    <submittedName>
        <fullName evidence="2">Uncharacterized protein</fullName>
    </submittedName>
</protein>
<evidence type="ECO:0000313" key="2">
    <source>
        <dbReference type="EMBL" id="WQF78225.1"/>
    </source>
</evidence>
<dbReference type="AlphaFoldDB" id="A0AAX4I5F3"/>
<dbReference type="RefSeq" id="XP_062775449.1">
    <property type="nucleotide sequence ID" value="XM_062919398.1"/>
</dbReference>
<sequence>MTNLEWLRRERFVVTTSPLAAVLLFLAAVFVIEYLKALVEVGSDTLREALNIMTMVAMEYLDVLRLPTLADMTTRNMSCAVA</sequence>
<dbReference type="KEGG" id="cdet:87939742"/>
<reference evidence="3" key="1">
    <citation type="journal article" date="2023" name="bioRxiv">
        <title>Complete genome of the Medicago anthracnose fungus, Colletotrichum destructivum, reveals a mini-chromosome-like region within a core chromosome.</title>
        <authorList>
            <person name="Lapalu N."/>
            <person name="Simon A."/>
            <person name="Lu A."/>
            <person name="Plaumann P.-L."/>
            <person name="Amselem J."/>
            <person name="Pigne S."/>
            <person name="Auger A."/>
            <person name="Koch C."/>
            <person name="Dallery J.-F."/>
            <person name="O'Connell R.J."/>
        </authorList>
    </citation>
    <scope>NUCLEOTIDE SEQUENCE [LARGE SCALE GENOMIC DNA]</scope>
    <source>
        <strain evidence="3">CBS 520.97</strain>
    </source>
</reference>
<gene>
    <name evidence="2" type="ORF">CDEST_03239</name>
</gene>
<evidence type="ECO:0000256" key="1">
    <source>
        <dbReference type="SAM" id="Phobius"/>
    </source>
</evidence>
<name>A0AAX4I5F3_9PEZI</name>
<dbReference type="GeneID" id="87939742"/>
<feature type="transmembrane region" description="Helical" evidence="1">
    <location>
        <begin position="12"/>
        <end position="32"/>
    </location>
</feature>